<dbReference type="PANTHER" id="PTHR30572">
    <property type="entry name" value="MEMBRANE COMPONENT OF TRANSPORTER-RELATED"/>
    <property type="match status" value="1"/>
</dbReference>
<dbReference type="EMBL" id="VHHP01000001">
    <property type="protein sequence ID" value="TPR54679.1"/>
    <property type="molecule type" value="Genomic_DNA"/>
</dbReference>
<evidence type="ECO:0000256" key="7">
    <source>
        <dbReference type="SAM" id="Phobius"/>
    </source>
</evidence>
<evidence type="ECO:0000313" key="10">
    <source>
        <dbReference type="Proteomes" id="UP000316851"/>
    </source>
</evidence>
<dbReference type="Proteomes" id="UP000316851">
    <property type="component" value="Unassembled WGS sequence"/>
</dbReference>
<feature type="domain" description="ABC3 transporter permease C-terminal" evidence="8">
    <location>
        <begin position="2669"/>
        <end position="2785"/>
    </location>
</feature>
<feature type="transmembrane region" description="Helical" evidence="7">
    <location>
        <begin position="2666"/>
        <end position="2690"/>
    </location>
</feature>
<keyword evidence="5 7" id="KW-0472">Membrane</keyword>
<dbReference type="InterPro" id="IPR050250">
    <property type="entry name" value="Macrolide_Exporter_MacB"/>
</dbReference>
<dbReference type="RefSeq" id="WP_140914532.1">
    <property type="nucleotide sequence ID" value="NZ_VHHP01000001.1"/>
</dbReference>
<comment type="subcellular location">
    <subcellularLocation>
        <location evidence="1">Cell membrane</location>
        <topology evidence="1">Multi-pass membrane protein</topology>
    </subcellularLocation>
</comment>
<keyword evidence="10" id="KW-1185">Reference proteome</keyword>
<keyword evidence="3 7" id="KW-0812">Transmembrane</keyword>
<evidence type="ECO:0000256" key="4">
    <source>
        <dbReference type="ARBA" id="ARBA00022989"/>
    </source>
</evidence>
<keyword evidence="4 7" id="KW-1133">Transmembrane helix</keyword>
<gene>
    <name evidence="9" type="ORF">FJR74_00185</name>
</gene>
<name>A0ABY2Z1I4_9BACT</name>
<feature type="transmembrane region" description="Helical" evidence="7">
    <location>
        <begin position="1968"/>
        <end position="1993"/>
    </location>
</feature>
<proteinExistence type="inferred from homology"/>
<feature type="domain" description="ABC3 transporter permease C-terminal" evidence="8">
    <location>
        <begin position="1884"/>
        <end position="1991"/>
    </location>
</feature>
<evidence type="ECO:0000256" key="3">
    <source>
        <dbReference type="ARBA" id="ARBA00022692"/>
    </source>
</evidence>
<evidence type="ECO:0000256" key="6">
    <source>
        <dbReference type="ARBA" id="ARBA00038076"/>
    </source>
</evidence>
<dbReference type="PANTHER" id="PTHR30572:SF4">
    <property type="entry name" value="ABC TRANSPORTER PERMEASE YTRF"/>
    <property type="match status" value="1"/>
</dbReference>
<feature type="transmembrane region" description="Helical" evidence="7">
    <location>
        <begin position="2711"/>
        <end position="2744"/>
    </location>
</feature>
<feature type="transmembrane region" description="Helical" evidence="7">
    <location>
        <begin position="2750"/>
        <end position="2777"/>
    </location>
</feature>
<sequence length="2795" mass="318486">MRRLFKEVFKSLSKNKVTLICLTILIFLTTFLFTLLNDVQTSYSTTINAYDKVSRLHDLTVDLDVNPSGVAPNSGFSQIGSDNVSLVKEPVKFESSKNGTDISYSINLAGDEQNYIKLKNTFGNWDIDNDSYYISTEDFMRFYYEGSHGISSVDFEIAKPNPDVNKIRNFTFSGKNREFKLYVKQGSDFIPLTKLVSINKNQTITFNKEISISDIASISFAPRGFNGAQTEVDYLYNPSPLFINIKTLEASFSTLDFDKWNAENNLVIIQGPEVLKLMGFKTKENNPNQYVLDTNAINSSDIKIAPGYQSNDKTITPTDKFQLSFNLNSYLENHKLEKEINQYQILEANKTYLIPENWVRSTQTLTTYNWYRYILNWNEKTEEENSNWKGSYLKFIEQFKLNDPENYKKISYFSYWNKTLSTTYKIGKTAKQTVNQTLPIEKDDALVIFKNPWTGGNPSNKVPEAASNLDRRSLNNIKQVEFNSFGDAPITDDEFKNISNLNQLKEHQNFIRSRSEEFAKTSIINDIRSEVGEENLGIRQSLTVETVNEDTAKKNVFHFVNMGDKEHKLLGITQNVDKLYNDTLNPSILNGSISNTNVEKFILKPKPNSNIIEKIPAIYSLPIISAIFKQYTPDMNYFNPDIRFTEYYDFFPKTQVPYSTNGKILVITTGVNEPANIKGSTVIGAIAMPKPDKYIVLKYSPIPNYTTKKVWNKVVVDGKDYLSLNELYKFMVQQDYTVRGEIGPNGWAAINPVFQNSISLPISFGAISNELTSEIVQKKTIKGLMERARTIILDSDLSKLFKRDDIYRVFNAIGKSVEANDFHTLLAVGKTNKFILEKVILDVIKYLNEPINHSKNQNLEFANMNANTFIKNLLGGAIDYLQVQYEKSGSTQQERDEYLVKQITNLSSLINLNGIYVIPQLRLSIYDLIELIKDKSVVFSSLKQIINSIDFVKFSAIIQDWYDKHPYKPFTSQKDTYWTLSEARLIISLLKSVDEYQVKKALQNLIAQVDLQSFLDPESPSSYYQRWIMAYDLAGQSLSNENKEKVKQLFTKLNGAKENEAPYSNINNGLFELISNINLSRFTQSLDKLIQHVKYPVTANNKIYNDYNTESLTSSDYLTAFLTSVNSSYDDEVNVGKIAQIQDAIIKIFNLSGKTDKVVKELNIAIPASDDKKISMLDLQTLMLLGFPTSVANVEAPNATNLPVDQYNLDDINKIIIKINKSLESGSALKLTENEFKFLKNSVLATNFDISDLQKLKDITIKYRDLISKLFIKNYMPENGVYDFSNQNLLNKEVATYGDLAYRSALINPNDPLHENDKEILQTLHSVLAKNFVGGMLGQGQKGIIQNQLIMYSLWIKLAYQLNSLAIAHEKTFTDPNTGDKYIDYNYEKFLSYDQIRAILLELFKAANTPEIKNMMANYDAVINPIPSMGILGSDDNYRATLLKVAYANARTTDANSELIKAINESKTFKALFENLKKLNIPDNVISQIKDVFLKNSNEISYNFGYIASADQMPTFYLQSLEAFISSFMLTEQTSQLQPLITSDYEFRIIYKQALEAANLPELLSLINVPRNLLNPFTFMSFPQILLYYLLSPNPNEGNLSYVVKKIFSNLQGANIGELKNKIIAITQSFNSSVKLIESRNDSAINLDVAYFNYLYNQKLKAPDGTDLVLFNMNITKTIKEALTSIIQPIVIYNMISYTDAGSYLAKVNYGYLNSNSKEVYKGDISKYLSNPYEMQLFISSLDDKYKVKVNTQEYLIIGVDSTSDYLYPVVNEENIQVDTNSQAILFVNSKGFDRIYSAYPTFAIKTYVLVKAPTNEKGKFLPDKSPEELKAKFNVIVNEMAPGSTRKVYLKDEQDSINPERYIRIITVRSIVSSIKNATIYLISILTVLVSFIVYFIIKRYIEARNKVVGILRAQGYKTSEIALAFCAFGWIPAAVGGIMGYILGFALQKPTMRVLSSYWTLENNIIPFNALAMLATIFVPLIFVSILIYIITQLSVRRKPTELMSGLTEVSVGNVGQKVSALFRRLPVKMRFIASMALNNFWKMFSLFLAFSTTSLISMFFLSSNNVFNKAISKTYSDRLYSFKLDLESPSTEGGPFVTYNKNNINELLYVPNDLAGNSSSNGSQLDYDNPNFLRPGGSFNTDIVNHPYNPTVITKSSLDILMDLSVELSPWDITYANMPETQRARVAQIFRRVSLQMQNTQYLIDREKLKEHKDFRNITSTSFNNYMDIFAVRDIKKFLADYEANKPEDMSNRTSYFLFTKPNYNEEQVGDGKITEQFRFVEWDPVNEVYLRPKKVTTSSYRQEYRNFLVNAYRQINGIDFFVSFGGVYWNDTTNEKYTYAKTLINGKENKIYGYYDNSRFIRLQNRKGVDLTKKLREYNYEFDSDQAIPVVINQVASRKYKLDVGSEFDGTLLNHVDRFSYQALMQQAPKTNYKFVVIGISETFINVEISTRKDILDHILGYDTLSMRLKKAREWELNNALYLNPDKAEFYRKEFDRKYDAFNGILSNDVTPVQTIDTLTTYSSTGFWGAASSYDVAAANDQSVWTFFKRIFISNPDLNYVSVYEHNVKAYNEAHPEANLEYKTQLFKLLNINEDQFNEIVKLNDTNEKYKTLARNVLTKFYGTQPGSIYGKNIMYGASFDVNSKDIEAGFISGISGTINTILVAFIIISLVISIVILIVITNIMIASNQRAIATFSVLGYTNNEKIFLFFFNFVPAIILACILMIPVTLSFIALFNAFMMVTSQIVLPLVLHISTIILSTVICLSVFIATSVATWKSLNKVKAVDALKGK</sequence>
<keyword evidence="2" id="KW-1003">Cell membrane</keyword>
<feature type="transmembrane region" description="Helical" evidence="7">
    <location>
        <begin position="1879"/>
        <end position="1899"/>
    </location>
</feature>
<dbReference type="InterPro" id="IPR003838">
    <property type="entry name" value="ABC3_permease_C"/>
</dbReference>
<feature type="transmembrane region" description="Helical" evidence="7">
    <location>
        <begin position="1923"/>
        <end position="1948"/>
    </location>
</feature>
<reference evidence="9" key="1">
    <citation type="submission" date="2019-06" db="EMBL/GenBank/DDBJ databases">
        <title>Mycoplasma neophronis type strain whole genome sequence.</title>
        <authorList>
            <person name="Spergser J."/>
        </authorList>
    </citation>
    <scope>NUCLEOTIDE SEQUENCE [LARGE SCALE GENOMIC DNA]</scope>
    <source>
        <strain evidence="9">DSM 24097</strain>
    </source>
</reference>
<feature type="transmembrane region" description="Helical" evidence="7">
    <location>
        <begin position="2043"/>
        <end position="2064"/>
    </location>
</feature>
<evidence type="ECO:0000259" key="8">
    <source>
        <dbReference type="Pfam" id="PF02687"/>
    </source>
</evidence>
<evidence type="ECO:0000256" key="2">
    <source>
        <dbReference type="ARBA" id="ARBA00022475"/>
    </source>
</evidence>
<comment type="similarity">
    <text evidence="6">Belongs to the ABC-4 integral membrane protein family.</text>
</comment>
<dbReference type="Pfam" id="PF02687">
    <property type="entry name" value="FtsX"/>
    <property type="match status" value="2"/>
</dbReference>
<evidence type="ECO:0000256" key="5">
    <source>
        <dbReference type="ARBA" id="ARBA00023136"/>
    </source>
</evidence>
<organism evidence="9 10">
    <name type="scientific">Metamycoplasma neophronis</name>
    <dbReference type="NCBI Taxonomy" id="872983"/>
    <lineage>
        <taxon>Bacteria</taxon>
        <taxon>Bacillati</taxon>
        <taxon>Mycoplasmatota</taxon>
        <taxon>Mycoplasmoidales</taxon>
        <taxon>Metamycoplasmataceae</taxon>
        <taxon>Metamycoplasma</taxon>
    </lineage>
</organism>
<evidence type="ECO:0000256" key="1">
    <source>
        <dbReference type="ARBA" id="ARBA00004651"/>
    </source>
</evidence>
<protein>
    <submittedName>
        <fullName evidence="9">ABC transporter permease</fullName>
    </submittedName>
</protein>
<comment type="caution">
    <text evidence="9">The sequence shown here is derived from an EMBL/GenBank/DDBJ whole genome shotgun (WGS) entry which is preliminary data.</text>
</comment>
<accession>A0ABY2Z1I4</accession>
<evidence type="ECO:0000313" key="9">
    <source>
        <dbReference type="EMBL" id="TPR54679.1"/>
    </source>
</evidence>